<gene>
    <name evidence="4" type="ORF">PTT_09825</name>
</gene>
<dbReference type="Proteomes" id="UP000001067">
    <property type="component" value="Unassembled WGS sequence"/>
</dbReference>
<accession>E3RMU7</accession>
<keyword evidence="5" id="KW-1185">Reference proteome</keyword>
<organism evidence="5">
    <name type="scientific">Pyrenophora teres f. teres (strain 0-1)</name>
    <name type="common">Barley net blotch fungus</name>
    <name type="synonym">Drechslera teres f. teres</name>
    <dbReference type="NCBI Taxonomy" id="861557"/>
    <lineage>
        <taxon>Eukaryota</taxon>
        <taxon>Fungi</taxon>
        <taxon>Dikarya</taxon>
        <taxon>Ascomycota</taxon>
        <taxon>Pezizomycotina</taxon>
        <taxon>Dothideomycetes</taxon>
        <taxon>Pleosporomycetidae</taxon>
        <taxon>Pleosporales</taxon>
        <taxon>Pleosporineae</taxon>
        <taxon>Pleosporaceae</taxon>
        <taxon>Pyrenophora</taxon>
    </lineage>
</organism>
<comment type="similarity">
    <text evidence="1 3">Belongs to the short-chain dehydrogenases/reductases (SDR) family.</text>
</comment>
<evidence type="ECO:0000313" key="4">
    <source>
        <dbReference type="EMBL" id="EFQ92960.1"/>
    </source>
</evidence>
<dbReference type="PANTHER" id="PTHR44196">
    <property type="entry name" value="DEHYDROGENASE/REDUCTASE SDR FAMILY MEMBER 7B"/>
    <property type="match status" value="1"/>
</dbReference>
<proteinExistence type="inferred from homology"/>
<dbReference type="GO" id="GO:0016020">
    <property type="term" value="C:membrane"/>
    <property type="evidence" value="ECO:0007669"/>
    <property type="project" value="TreeGrafter"/>
</dbReference>
<reference evidence="4 5" key="1">
    <citation type="journal article" date="2010" name="Genome Biol.">
        <title>A first genome assembly of the barley fungal pathogen Pyrenophora teres f. teres.</title>
        <authorList>
            <person name="Ellwood S.R."/>
            <person name="Liu Z."/>
            <person name="Syme R.A."/>
            <person name="Lai Z."/>
            <person name="Hane J.K."/>
            <person name="Keiper F."/>
            <person name="Moffat C.S."/>
            <person name="Oliver R.P."/>
            <person name="Friesen T.L."/>
        </authorList>
    </citation>
    <scope>NUCLEOTIDE SEQUENCE [LARGE SCALE GENOMIC DNA]</scope>
    <source>
        <strain evidence="4 5">0-1</strain>
    </source>
</reference>
<dbReference type="eggNOG" id="KOG0725">
    <property type="taxonomic scope" value="Eukaryota"/>
</dbReference>
<keyword evidence="2" id="KW-0560">Oxidoreductase</keyword>
<dbReference type="HOGENOM" id="CLU_010194_8_2_1"/>
<dbReference type="EMBL" id="GL534083">
    <property type="protein sequence ID" value="EFQ92960.1"/>
    <property type="molecule type" value="Genomic_DNA"/>
</dbReference>
<evidence type="ECO:0000256" key="2">
    <source>
        <dbReference type="ARBA" id="ARBA00023002"/>
    </source>
</evidence>
<dbReference type="PRINTS" id="PR00081">
    <property type="entry name" value="GDHRDH"/>
</dbReference>
<evidence type="ECO:0000313" key="5">
    <source>
        <dbReference type="Proteomes" id="UP000001067"/>
    </source>
</evidence>
<name>E3RMU7_PYRTT</name>
<dbReference type="GO" id="GO:0016491">
    <property type="term" value="F:oxidoreductase activity"/>
    <property type="evidence" value="ECO:0007669"/>
    <property type="project" value="UniProtKB-KW"/>
</dbReference>
<dbReference type="Gene3D" id="3.40.50.720">
    <property type="entry name" value="NAD(P)-binding Rossmann-like Domain"/>
    <property type="match status" value="1"/>
</dbReference>
<evidence type="ECO:0008006" key="6">
    <source>
        <dbReference type="Google" id="ProtNLM"/>
    </source>
</evidence>
<dbReference type="KEGG" id="pte:PTT_09825"/>
<dbReference type="OrthoDB" id="1933717at2759"/>
<dbReference type="CDD" id="cd05233">
    <property type="entry name" value="SDR_c"/>
    <property type="match status" value="1"/>
</dbReference>
<dbReference type="SUPFAM" id="SSF51735">
    <property type="entry name" value="NAD(P)-binding Rossmann-fold domains"/>
    <property type="match status" value="1"/>
</dbReference>
<protein>
    <recommendedName>
        <fullName evidence="6">Oxidoreductase ucpA</fullName>
    </recommendedName>
</protein>
<dbReference type="PRINTS" id="PR00080">
    <property type="entry name" value="SDRFAMILY"/>
</dbReference>
<dbReference type="AlphaFoldDB" id="E3RMU7"/>
<dbReference type="PANTHER" id="PTHR44196:SF1">
    <property type="entry name" value="DEHYDROGENASE_REDUCTASE SDR FAMILY MEMBER 7B"/>
    <property type="match status" value="1"/>
</dbReference>
<dbReference type="InterPro" id="IPR036291">
    <property type="entry name" value="NAD(P)-bd_dom_sf"/>
</dbReference>
<dbReference type="InterPro" id="IPR002347">
    <property type="entry name" value="SDR_fam"/>
</dbReference>
<evidence type="ECO:0000256" key="3">
    <source>
        <dbReference type="RuleBase" id="RU000363"/>
    </source>
</evidence>
<evidence type="ECO:0000256" key="1">
    <source>
        <dbReference type="ARBA" id="ARBA00006484"/>
    </source>
</evidence>
<sequence>MCAILRIALLECDELVGDLKKEYGSIGNLYKIFLEAAAVKLEGSGLHERPILDISSYDVVNKQEYPDVENIDSVFLTGSQKVVLITGAGRGIGRSMALQYAHAGVASIIICSRTMSELKEVESSIQAIDRSIRVHTYTVDVTSESAVKECASAVYSNEGRLDILINNAGGSAAWTPLGDSDPKEWWRTFETNLQGPYHFLHAFLPLLVRTAKENDAVVDVINVASVGALEVLPGASAYEISKLALLRLNEFVEAEYSGLGVNTVAIHPGGVVTRLSEQELEELGDFLTDTADLAGGWAVWFTKGARTWLNGRYACVNWNVDWLEQMKDEIVEGGRLKVNLVM</sequence>
<dbReference type="Pfam" id="PF00106">
    <property type="entry name" value="adh_short"/>
    <property type="match status" value="1"/>
</dbReference>